<dbReference type="PIRSF" id="PIRSF018249">
    <property type="entry name" value="MyrA_prd"/>
    <property type="match status" value="1"/>
</dbReference>
<dbReference type="SUPFAM" id="SSF53335">
    <property type="entry name" value="S-adenosyl-L-methionine-dependent methyltransferases"/>
    <property type="match status" value="1"/>
</dbReference>
<dbReference type="InterPro" id="IPR016718">
    <property type="entry name" value="rRNA_m1G-MeTrfase_A_prd"/>
</dbReference>
<dbReference type="Pfam" id="PF21302">
    <property type="entry name" value="Zn_ribbon_RlmA"/>
    <property type="match status" value="1"/>
</dbReference>
<dbReference type="AlphaFoldDB" id="X0QB09"/>
<dbReference type="OrthoDB" id="5522265at2"/>
<name>X0QB09_9LACO</name>
<evidence type="ECO:0000313" key="6">
    <source>
        <dbReference type="EMBL" id="KRM00997.1"/>
    </source>
</evidence>
<sequence length="283" mass="31674">MKKIEMGTAFVSRHLALFQCPVCGQPFKSVAQNQLICPAQHAFDFSKKGTLFFLTKAANNEYDSQMLMARQRLLQAGLFDGIIQAIGASLAAEPETILDVGCGEGTPLARLLERRHSNDVAIGFDISKDGINLATRYGNPNTFFCVADLARLPFNQKVFSSVIDLFSPSSYREFNRVIKPGGRLIKVIPNGGYLKELRQLLYGHDQPNSSYSNQNVLALFKKHYPSSSVQSLTYRFPLPKELRRDMMIMTPLHWGRGQRLLSTSQLDGLTEITVDVSILINHF</sequence>
<dbReference type="Pfam" id="PF13649">
    <property type="entry name" value="Methyltransf_25"/>
    <property type="match status" value="1"/>
</dbReference>
<evidence type="ECO:0000259" key="3">
    <source>
        <dbReference type="Pfam" id="PF13649"/>
    </source>
</evidence>
<dbReference type="EMBL" id="AZFY01000155">
    <property type="protein sequence ID" value="KRM00997.1"/>
    <property type="molecule type" value="Genomic_DNA"/>
</dbReference>
<feature type="binding site" evidence="2">
    <location>
        <position position="193"/>
    </location>
    <ligand>
        <name>S-adenosyl-L-methionine</name>
        <dbReference type="ChEBI" id="CHEBI:59789"/>
    </ligand>
</feature>
<dbReference type="GO" id="GO:0046872">
    <property type="term" value="F:metal ion binding"/>
    <property type="evidence" value="ECO:0007669"/>
    <property type="project" value="UniProtKB-KW"/>
</dbReference>
<evidence type="ECO:0000256" key="1">
    <source>
        <dbReference type="PIRSR" id="PIRSR018249-1"/>
    </source>
</evidence>
<dbReference type="RefSeq" id="WP_035178322.1">
    <property type="nucleotide sequence ID" value="NZ_AZFY01000155.1"/>
</dbReference>
<keyword evidence="2" id="KW-0949">S-adenosyl-L-methionine</keyword>
<dbReference type="InterPro" id="IPR041698">
    <property type="entry name" value="Methyltransf_25"/>
</dbReference>
<reference evidence="5" key="1">
    <citation type="journal article" date="2014" name="Genome Announc.">
        <title>Draft Genome Sequences of Two Lactobacillus Strains, L. farraginis JCM 14108T and L. composti JCM 14202T, Isolated from Compost of Distilled Shochu Residue.</title>
        <authorList>
            <person name="Yuki M."/>
            <person name="Oshima K."/>
            <person name="Suda W."/>
            <person name="Kitahara M."/>
            <person name="Kitamura K."/>
            <person name="Iida T."/>
            <person name="Hattori M."/>
            <person name="Ohkuma M."/>
        </authorList>
    </citation>
    <scope>NUCLEOTIDE SEQUENCE [LARGE SCALE GENOMIC DNA]</scope>
    <source>
        <strain evidence="5">JCM 14108</strain>
    </source>
</reference>
<keyword evidence="1" id="KW-0862">Zinc</keyword>
<feature type="binding site" evidence="2">
    <location>
        <position position="79"/>
    </location>
    <ligand>
        <name>S-adenosyl-L-methionine</name>
        <dbReference type="ChEBI" id="CHEBI:59789"/>
    </ligand>
</feature>
<feature type="binding site" evidence="1">
    <location>
        <position position="20"/>
    </location>
    <ligand>
        <name>Zn(2+)</name>
        <dbReference type="ChEBI" id="CHEBI:29105"/>
    </ligand>
</feature>
<evidence type="ECO:0000313" key="8">
    <source>
        <dbReference type="Proteomes" id="UP000051966"/>
    </source>
</evidence>
<keyword evidence="8" id="KW-1185">Reference proteome</keyword>
<comment type="caution">
    <text evidence="5">The sequence shown here is derived from an EMBL/GenBank/DDBJ whole genome shotgun (WGS) entry which is preliminary data.</text>
</comment>
<feature type="binding site" evidence="2">
    <location>
        <begin position="104"/>
        <end position="105"/>
    </location>
    <ligand>
        <name>S-adenosyl-L-methionine</name>
        <dbReference type="ChEBI" id="CHEBI:59789"/>
    </ligand>
</feature>
<dbReference type="STRING" id="1423743.FD41_GL001815"/>
<dbReference type="Proteomes" id="UP000019488">
    <property type="component" value="Unassembled WGS sequence"/>
</dbReference>
<keyword evidence="5" id="KW-0808">Transferase</keyword>
<dbReference type="Gene3D" id="3.40.50.150">
    <property type="entry name" value="Vaccinia Virus protein VP39"/>
    <property type="match status" value="1"/>
</dbReference>
<dbReference type="InterPro" id="IPR029063">
    <property type="entry name" value="SAM-dependent_MTases_sf"/>
</dbReference>
<dbReference type="PATRIC" id="fig|1423743.5.peg.1872"/>
<feature type="domain" description="23S rRNA (guanine(745)-N(1))-methyltransferase N-terminal" evidence="4">
    <location>
        <begin position="18"/>
        <end position="49"/>
    </location>
</feature>
<dbReference type="CDD" id="cd02440">
    <property type="entry name" value="AdoMet_MTases"/>
    <property type="match status" value="1"/>
</dbReference>
<feature type="domain" description="Methyltransferase" evidence="3">
    <location>
        <begin position="97"/>
        <end position="182"/>
    </location>
</feature>
<keyword evidence="5" id="KW-0489">Methyltransferase</keyword>
<dbReference type="Proteomes" id="UP000051966">
    <property type="component" value="Unassembled WGS sequence"/>
</dbReference>
<accession>X0QB09</accession>
<gene>
    <name evidence="6" type="ORF">FD41_GL001815</name>
    <name evidence="5" type="ORF">JCM14108_702</name>
</gene>
<evidence type="ECO:0000256" key="2">
    <source>
        <dbReference type="PIRSR" id="PIRSR018249-2"/>
    </source>
</evidence>
<dbReference type="PANTHER" id="PTHR43591">
    <property type="entry name" value="METHYLTRANSFERASE"/>
    <property type="match status" value="1"/>
</dbReference>
<protein>
    <submittedName>
        <fullName evidence="6">23S rRNA methyltransferase A</fullName>
    </submittedName>
    <submittedName>
        <fullName evidence="5">Ribosomal RNA large subunit methyltransferase A</fullName>
    </submittedName>
</protein>
<dbReference type="EMBL" id="BAKI01000004">
    <property type="protein sequence ID" value="GAF35795.1"/>
    <property type="molecule type" value="Genomic_DNA"/>
</dbReference>
<dbReference type="eggNOG" id="COG2226">
    <property type="taxonomic scope" value="Bacteria"/>
</dbReference>
<dbReference type="GO" id="GO:0008168">
    <property type="term" value="F:methyltransferase activity"/>
    <property type="evidence" value="ECO:0007669"/>
    <property type="project" value="UniProtKB-KW"/>
</dbReference>
<feature type="binding site" evidence="1">
    <location>
        <position position="37"/>
    </location>
    <ligand>
        <name>Zn(2+)</name>
        <dbReference type="ChEBI" id="CHEBI:29105"/>
    </ligand>
</feature>
<evidence type="ECO:0000313" key="5">
    <source>
        <dbReference type="EMBL" id="GAF35795.1"/>
    </source>
</evidence>
<keyword evidence="1" id="KW-0479">Metal-binding</keyword>
<proteinExistence type="predicted"/>
<feature type="binding site" evidence="1">
    <location>
        <position position="41"/>
    </location>
    <ligand>
        <name>Zn(2+)</name>
        <dbReference type="ChEBI" id="CHEBI:29105"/>
    </ligand>
</feature>
<feature type="binding site" evidence="1">
    <location>
        <position position="23"/>
    </location>
    <ligand>
        <name>Zn(2+)</name>
        <dbReference type="ChEBI" id="CHEBI:29105"/>
    </ligand>
</feature>
<dbReference type="InterPro" id="IPR048647">
    <property type="entry name" value="RlmA_N"/>
</dbReference>
<dbReference type="GO" id="GO:0032259">
    <property type="term" value="P:methylation"/>
    <property type="evidence" value="ECO:0007669"/>
    <property type="project" value="UniProtKB-KW"/>
</dbReference>
<reference evidence="6 8" key="2">
    <citation type="journal article" date="2015" name="Genome Announc.">
        <title>Expanding the biotechnology potential of lactobacilli through comparative genomics of 213 strains and associated genera.</title>
        <authorList>
            <person name="Sun Z."/>
            <person name="Harris H.M."/>
            <person name="McCann A."/>
            <person name="Guo C."/>
            <person name="Argimon S."/>
            <person name="Zhang W."/>
            <person name="Yang X."/>
            <person name="Jeffery I.B."/>
            <person name="Cooney J.C."/>
            <person name="Kagawa T.F."/>
            <person name="Liu W."/>
            <person name="Song Y."/>
            <person name="Salvetti E."/>
            <person name="Wrobel A."/>
            <person name="Rasinkangas P."/>
            <person name="Parkhill J."/>
            <person name="Rea M.C."/>
            <person name="O'Sullivan O."/>
            <person name="Ritari J."/>
            <person name="Douillard F.P."/>
            <person name="Paul Ross R."/>
            <person name="Yang R."/>
            <person name="Briner A.E."/>
            <person name="Felis G.E."/>
            <person name="de Vos W.M."/>
            <person name="Barrangou R."/>
            <person name="Klaenhammer T.R."/>
            <person name="Caufield P.W."/>
            <person name="Cui Y."/>
            <person name="Zhang H."/>
            <person name="O'Toole P.W."/>
        </authorList>
    </citation>
    <scope>NUCLEOTIDE SEQUENCE [LARGE SCALE GENOMIC DNA]</scope>
    <source>
        <strain evidence="6 8">DSM 18382</strain>
    </source>
</reference>
<evidence type="ECO:0000259" key="4">
    <source>
        <dbReference type="Pfam" id="PF21302"/>
    </source>
</evidence>
<evidence type="ECO:0000313" key="7">
    <source>
        <dbReference type="Proteomes" id="UP000019488"/>
    </source>
</evidence>
<organism evidence="5 7">
    <name type="scientific">Lentilactobacillus farraginis DSM 18382 = JCM 14108</name>
    <dbReference type="NCBI Taxonomy" id="1423743"/>
    <lineage>
        <taxon>Bacteria</taxon>
        <taxon>Bacillati</taxon>
        <taxon>Bacillota</taxon>
        <taxon>Bacilli</taxon>
        <taxon>Lactobacillales</taxon>
        <taxon>Lactobacillaceae</taxon>
        <taxon>Lentilactobacillus</taxon>
    </lineage>
</organism>